<evidence type="ECO:0000256" key="5">
    <source>
        <dbReference type="ARBA" id="ARBA00022989"/>
    </source>
</evidence>
<evidence type="ECO:0000256" key="4">
    <source>
        <dbReference type="ARBA" id="ARBA00022692"/>
    </source>
</evidence>
<feature type="transmembrane region" description="Helical" evidence="9">
    <location>
        <begin position="65"/>
        <end position="85"/>
    </location>
</feature>
<keyword evidence="8" id="KW-0813">Transport</keyword>
<evidence type="ECO:0000256" key="7">
    <source>
        <dbReference type="ARBA" id="ARBA00033993"/>
    </source>
</evidence>
<evidence type="ECO:0000256" key="2">
    <source>
        <dbReference type="ARBA" id="ARBA00005914"/>
    </source>
</evidence>
<keyword evidence="6 8" id="KW-0472">Membrane</keyword>
<organism evidence="10">
    <name type="scientific">Callorhinchus milii</name>
    <name type="common">Ghost shark</name>
    <dbReference type="NCBI Taxonomy" id="7868"/>
    <lineage>
        <taxon>Eukaryota</taxon>
        <taxon>Metazoa</taxon>
        <taxon>Chordata</taxon>
        <taxon>Craniata</taxon>
        <taxon>Vertebrata</taxon>
        <taxon>Chondrichthyes</taxon>
        <taxon>Holocephali</taxon>
        <taxon>Chimaeriformes</taxon>
        <taxon>Callorhinchidae</taxon>
        <taxon>Callorhinchus</taxon>
    </lineage>
</organism>
<feature type="transmembrane region" description="Helical" evidence="9">
    <location>
        <begin position="116"/>
        <end position="135"/>
    </location>
</feature>
<dbReference type="Pfam" id="PF03253">
    <property type="entry name" value="UT"/>
    <property type="match status" value="1"/>
</dbReference>
<comment type="catalytic activity">
    <reaction evidence="7">
        <text>urea(in) = urea(out)</text>
        <dbReference type="Rhea" id="RHEA:32799"/>
        <dbReference type="ChEBI" id="CHEBI:16199"/>
    </reaction>
</comment>
<evidence type="ECO:0000256" key="8">
    <source>
        <dbReference type="PIRNR" id="PIRNR016502"/>
    </source>
</evidence>
<feature type="transmembrane region" description="Helical" evidence="9">
    <location>
        <begin position="92"/>
        <end position="110"/>
    </location>
</feature>
<evidence type="ECO:0000256" key="6">
    <source>
        <dbReference type="ARBA" id="ARBA00023136"/>
    </source>
</evidence>
<keyword evidence="3 8" id="KW-1003">Cell membrane</keyword>
<dbReference type="PIRSF" id="PIRSF016502">
    <property type="entry name" value="Urea_transporter"/>
    <property type="match status" value="1"/>
</dbReference>
<proteinExistence type="evidence at transcript level"/>
<protein>
    <recommendedName>
        <fullName evidence="8">Urea transporter</fullName>
    </recommendedName>
</protein>
<dbReference type="GO" id="GO:0005886">
    <property type="term" value="C:plasma membrane"/>
    <property type="evidence" value="ECO:0007669"/>
    <property type="project" value="UniProtKB-SubCell"/>
</dbReference>
<evidence type="ECO:0000256" key="9">
    <source>
        <dbReference type="SAM" id="Phobius"/>
    </source>
</evidence>
<keyword evidence="4 9" id="KW-0812">Transmembrane</keyword>
<evidence type="ECO:0000256" key="1">
    <source>
        <dbReference type="ARBA" id="ARBA00004651"/>
    </source>
</evidence>
<evidence type="ECO:0000313" key="10">
    <source>
        <dbReference type="EMBL" id="BAH58777.1"/>
    </source>
</evidence>
<comment type="similarity">
    <text evidence="2 8">Belongs to the urea transporter family.</text>
</comment>
<dbReference type="InterPro" id="IPR004937">
    <property type="entry name" value="Urea_transporter"/>
</dbReference>
<reference evidence="10" key="1">
    <citation type="submission" date="2008-11" db="EMBL/GenBank/DDBJ databases">
        <title>Existence of Multiple Urea Transporter Proteins in the Kidney of Elephant Fish.</title>
        <authorList>
            <person name="Kakumura K."/>
            <person name="Hyodo S."/>
        </authorList>
    </citation>
    <scope>NUCLEOTIDE SEQUENCE</scope>
</reference>
<feature type="transmembrane region" description="Helical" evidence="9">
    <location>
        <begin position="217"/>
        <end position="242"/>
    </location>
</feature>
<dbReference type="InterPro" id="IPR029020">
    <property type="entry name" value="Ammonium/urea_transptr"/>
</dbReference>
<evidence type="ECO:0000256" key="3">
    <source>
        <dbReference type="ARBA" id="ARBA00022475"/>
    </source>
</evidence>
<dbReference type="Gene3D" id="1.10.3430.10">
    <property type="entry name" value="Ammonium transporter AmtB like domains"/>
    <property type="match status" value="1"/>
</dbReference>
<keyword evidence="5 9" id="KW-1133">Transmembrane helix</keyword>
<dbReference type="AlphaFoldDB" id="C4B719"/>
<dbReference type="PANTHER" id="PTHR10464">
    <property type="entry name" value="UREA TRANSPORTER"/>
    <property type="match status" value="1"/>
</dbReference>
<comment type="subcellular location">
    <subcellularLocation>
        <location evidence="1">Cell membrane</location>
        <topology evidence="1">Multi-pass membrane protein</topology>
    </subcellularLocation>
</comment>
<dbReference type="EMBL" id="AB470077">
    <property type="protein sequence ID" value="BAH58777.1"/>
    <property type="molecule type" value="mRNA"/>
</dbReference>
<dbReference type="PANTHER" id="PTHR10464:SF9">
    <property type="entry name" value="UREA TRANSPORTER"/>
    <property type="match status" value="1"/>
</dbReference>
<feature type="transmembrane region" description="Helical" evidence="9">
    <location>
        <begin position="303"/>
        <end position="325"/>
    </location>
</feature>
<accession>C4B719</accession>
<name>C4B719_CALMI</name>
<sequence length="364" mass="39789">MKDTVGKRLVYFTGNMKEFGKWIQAQPFGVQLLEWNLRGVSQVIFVNNPLSGMTILMALILQSPWVALTGAVGLLSSTLTSLILSQDSEDVAAGRHGYNGMLVGILIALFSDKGDWYWWLLIPSCLMAASCTFIFSGLKSLFEPWDLPVLAFPFNTMLILYSGATGRNNQHFPQVHIGPQTTPTNVTAPELNVLMLLRAIPIGAGQIYGCDNFWPSVIILMAVFLSSPILCAHVIVGSAVGIAAGLSLGVPFELLYNGLATFNGVLACMTIGGLFYVLTWQTHLLAIACAFFSSYSDQAFRNVLAMVGLPAASWASTLTITLFLLGKNKQPKMYKLPISTVSYPEESRKLYLQWSKPQSNETNV</sequence>
<dbReference type="GO" id="GO:0015204">
    <property type="term" value="F:urea transmembrane transporter activity"/>
    <property type="evidence" value="ECO:0007669"/>
    <property type="project" value="InterPro"/>
</dbReference>
<feature type="transmembrane region" description="Helical" evidence="9">
    <location>
        <begin position="254"/>
        <end position="278"/>
    </location>
</feature>